<dbReference type="InterPro" id="IPR044955">
    <property type="entry name" value="CCMFC"/>
</dbReference>
<proteinExistence type="predicted"/>
<evidence type="ECO:0000313" key="2">
    <source>
        <dbReference type="EMBL" id="MCE3051493.1"/>
    </source>
</evidence>
<feature type="compositionally biased region" description="Basic residues" evidence="1">
    <location>
        <begin position="1"/>
        <end position="17"/>
    </location>
</feature>
<dbReference type="Proteomes" id="UP000823775">
    <property type="component" value="Unassembled WGS sequence"/>
</dbReference>
<dbReference type="PANTHER" id="PTHR36010:SF1">
    <property type="entry name" value="CYTOCHROME C BIOGENESIS CCMF C-TERMINAL-LIKE MITOCHONDRIAL PROTEIN-RELATED"/>
    <property type="match status" value="1"/>
</dbReference>
<organism evidence="2 3">
    <name type="scientific">Datura stramonium</name>
    <name type="common">Jimsonweed</name>
    <name type="synonym">Common thornapple</name>
    <dbReference type="NCBI Taxonomy" id="4076"/>
    <lineage>
        <taxon>Eukaryota</taxon>
        <taxon>Viridiplantae</taxon>
        <taxon>Streptophyta</taxon>
        <taxon>Embryophyta</taxon>
        <taxon>Tracheophyta</taxon>
        <taxon>Spermatophyta</taxon>
        <taxon>Magnoliopsida</taxon>
        <taxon>eudicotyledons</taxon>
        <taxon>Gunneridae</taxon>
        <taxon>Pentapetalae</taxon>
        <taxon>asterids</taxon>
        <taxon>lamiids</taxon>
        <taxon>Solanales</taxon>
        <taxon>Solanaceae</taxon>
        <taxon>Solanoideae</taxon>
        <taxon>Datureae</taxon>
        <taxon>Datura</taxon>
    </lineage>
</organism>
<evidence type="ECO:0000313" key="3">
    <source>
        <dbReference type="Proteomes" id="UP000823775"/>
    </source>
</evidence>
<evidence type="ECO:0000256" key="1">
    <source>
        <dbReference type="SAM" id="MobiDB-lite"/>
    </source>
</evidence>
<sequence length="61" mass="7028">VALARAKHREGKAKHFRPNGNEQRRNEKMRCLGHPHLERRVEGFGPEASPSPFTPSKLAWR</sequence>
<protein>
    <submittedName>
        <fullName evidence="2">Uncharacterized protein</fullName>
    </submittedName>
</protein>
<accession>A0ABS8WKX5</accession>
<feature type="non-terminal residue" evidence="2">
    <location>
        <position position="1"/>
    </location>
</feature>
<feature type="non-terminal residue" evidence="2">
    <location>
        <position position="61"/>
    </location>
</feature>
<dbReference type="EMBL" id="JACEIK010008646">
    <property type="protein sequence ID" value="MCE3051493.1"/>
    <property type="molecule type" value="Genomic_DNA"/>
</dbReference>
<feature type="compositionally biased region" description="Basic and acidic residues" evidence="1">
    <location>
        <begin position="22"/>
        <end position="42"/>
    </location>
</feature>
<reference evidence="2 3" key="1">
    <citation type="journal article" date="2021" name="BMC Genomics">
        <title>Datura genome reveals duplications of psychoactive alkaloid biosynthetic genes and high mutation rate following tissue culture.</title>
        <authorList>
            <person name="Rajewski A."/>
            <person name="Carter-House D."/>
            <person name="Stajich J."/>
            <person name="Litt A."/>
        </authorList>
    </citation>
    <scope>NUCLEOTIDE SEQUENCE [LARGE SCALE GENOMIC DNA]</scope>
    <source>
        <strain evidence="2">AR-01</strain>
    </source>
</reference>
<name>A0ABS8WKX5_DATST</name>
<comment type="caution">
    <text evidence="2">The sequence shown here is derived from an EMBL/GenBank/DDBJ whole genome shotgun (WGS) entry which is preliminary data.</text>
</comment>
<gene>
    <name evidence="2" type="ORF">HAX54_049976</name>
</gene>
<keyword evidence="3" id="KW-1185">Reference proteome</keyword>
<feature type="region of interest" description="Disordered" evidence="1">
    <location>
        <begin position="1"/>
        <end position="61"/>
    </location>
</feature>
<dbReference type="PANTHER" id="PTHR36010">
    <property type="entry name" value="CYTOCHROME C BIOGENESIS CCMF C-TERMINAL-LIKE MITOCHONDRIAL PROTEIN-RELATED"/>
    <property type="match status" value="1"/>
</dbReference>